<evidence type="ECO:0000256" key="1">
    <source>
        <dbReference type="SAM" id="SignalP"/>
    </source>
</evidence>
<dbReference type="InterPro" id="IPR051532">
    <property type="entry name" value="Ester_Hydrolysis_Enzymes"/>
</dbReference>
<dbReference type="PROSITE" id="PS51257">
    <property type="entry name" value="PROKAR_LIPOPROTEIN"/>
    <property type="match status" value="1"/>
</dbReference>
<accession>A0A1G9U8X3</accession>
<dbReference type="Gene3D" id="3.40.50.1110">
    <property type="entry name" value="SGNH hydrolase"/>
    <property type="match status" value="1"/>
</dbReference>
<organism evidence="3 4">
    <name type="scientific">Siphonobacter aquaeclarae</name>
    <dbReference type="NCBI Taxonomy" id="563176"/>
    <lineage>
        <taxon>Bacteria</taxon>
        <taxon>Pseudomonadati</taxon>
        <taxon>Bacteroidota</taxon>
        <taxon>Cytophagia</taxon>
        <taxon>Cytophagales</taxon>
        <taxon>Cytophagaceae</taxon>
        <taxon>Siphonobacter</taxon>
    </lineage>
</organism>
<dbReference type="PANTHER" id="PTHR30383:SF5">
    <property type="entry name" value="SGNH HYDROLASE-TYPE ESTERASE DOMAIN-CONTAINING PROTEIN"/>
    <property type="match status" value="1"/>
</dbReference>
<evidence type="ECO:0000259" key="2">
    <source>
        <dbReference type="Pfam" id="PF13472"/>
    </source>
</evidence>
<gene>
    <name evidence="3" type="ORF">SAMN04488090_3722</name>
</gene>
<sequence>MNDSSARFHFPLTDMSRRLRSVFAALFCFSTLTACAQHAFENEIQAFEKQDQTTPPPANPILFTGSSSFRLWENMQSYFPTKKPILNRGFGGAHLWDMNYYYERLIPKYKPRQIVIYCGENDVSDGKTGEETYLQFIELYGKIRKDMPTVPLVFVSLKPSPSRWSRKDEVQKANHLIQSFLAGEENAKFLDVWPIMLNGDLRPEPALFKADSLHMTVEGYNRWTKALTPLLK</sequence>
<evidence type="ECO:0000313" key="4">
    <source>
        <dbReference type="Proteomes" id="UP000198901"/>
    </source>
</evidence>
<dbReference type="EMBL" id="FNGS01000007">
    <property type="protein sequence ID" value="SDM56263.1"/>
    <property type="molecule type" value="Genomic_DNA"/>
</dbReference>
<dbReference type="GO" id="GO:0004622">
    <property type="term" value="F:phosphatidylcholine lysophospholipase activity"/>
    <property type="evidence" value="ECO:0007669"/>
    <property type="project" value="TreeGrafter"/>
</dbReference>
<name>A0A1G9U8X3_9BACT</name>
<dbReference type="SUPFAM" id="SSF52266">
    <property type="entry name" value="SGNH hydrolase"/>
    <property type="match status" value="1"/>
</dbReference>
<keyword evidence="1" id="KW-0732">Signal</keyword>
<proteinExistence type="predicted"/>
<evidence type="ECO:0000313" key="3">
    <source>
        <dbReference type="EMBL" id="SDM56263.1"/>
    </source>
</evidence>
<dbReference type="STRING" id="563176.SAMN04488090_3722"/>
<dbReference type="Proteomes" id="UP000198901">
    <property type="component" value="Unassembled WGS sequence"/>
</dbReference>
<protein>
    <submittedName>
        <fullName evidence="3">GDSL-like Lipase/Acylhydrolase family protein</fullName>
    </submittedName>
</protein>
<dbReference type="AlphaFoldDB" id="A0A1G9U8X3"/>
<dbReference type="InterPro" id="IPR013830">
    <property type="entry name" value="SGNH_hydro"/>
</dbReference>
<keyword evidence="3" id="KW-0378">Hydrolase</keyword>
<reference evidence="3 4" key="1">
    <citation type="submission" date="2016-10" db="EMBL/GenBank/DDBJ databases">
        <authorList>
            <person name="de Groot N.N."/>
        </authorList>
    </citation>
    <scope>NUCLEOTIDE SEQUENCE [LARGE SCALE GENOMIC DNA]</scope>
    <source>
        <strain evidence="3 4">DSM 21668</strain>
    </source>
</reference>
<feature type="domain" description="SGNH hydrolase-type esterase" evidence="2">
    <location>
        <begin position="70"/>
        <end position="221"/>
    </location>
</feature>
<keyword evidence="4" id="KW-1185">Reference proteome</keyword>
<dbReference type="Pfam" id="PF13472">
    <property type="entry name" value="Lipase_GDSL_2"/>
    <property type="match status" value="1"/>
</dbReference>
<feature type="signal peptide" evidence="1">
    <location>
        <begin position="1"/>
        <end position="36"/>
    </location>
</feature>
<dbReference type="PANTHER" id="PTHR30383">
    <property type="entry name" value="THIOESTERASE 1/PROTEASE 1/LYSOPHOSPHOLIPASE L1"/>
    <property type="match status" value="1"/>
</dbReference>
<feature type="chain" id="PRO_5011701725" evidence="1">
    <location>
        <begin position="37"/>
        <end position="232"/>
    </location>
</feature>
<dbReference type="InterPro" id="IPR036514">
    <property type="entry name" value="SGNH_hydro_sf"/>
</dbReference>